<comment type="caution">
    <text evidence="2">The sequence shown here is derived from an EMBL/GenBank/DDBJ whole genome shotgun (WGS) entry which is preliminary data.</text>
</comment>
<dbReference type="SUPFAM" id="SSF88713">
    <property type="entry name" value="Glycoside hydrolase/deacetylase"/>
    <property type="match status" value="1"/>
</dbReference>
<dbReference type="GO" id="GO:0016810">
    <property type="term" value="F:hydrolase activity, acting on carbon-nitrogen (but not peptide) bonds"/>
    <property type="evidence" value="ECO:0007669"/>
    <property type="project" value="InterPro"/>
</dbReference>
<dbReference type="AlphaFoldDB" id="A0A1F4TNJ8"/>
<proteinExistence type="predicted"/>
<sequence length="204" mass="23074">MIKLTFILLSLFLFFNNPVFGAVIPQNIILTIDLCPSSHSYEKTLFQTLENFSQQQGRATPVVICVSGRWLDHHQKELTEIKKLKLDITWANHSYEHPIDHGFCTNPKFDFVGDLKKNEATMIKYGLKPSKYYRFPGLVANKTRLKQLSDLGYTVLGADVWLGKGQKIKDGAIVLIHGNGNELPGIVEKFMALLKSNQVKIISL</sequence>
<dbReference type="Proteomes" id="UP000177309">
    <property type="component" value="Unassembled WGS sequence"/>
</dbReference>
<dbReference type="Pfam" id="PF01522">
    <property type="entry name" value="Polysacc_deac_1"/>
    <property type="match status" value="1"/>
</dbReference>
<dbReference type="InterPro" id="IPR011330">
    <property type="entry name" value="Glyco_hydro/deAcase_b/a-brl"/>
</dbReference>
<evidence type="ECO:0000259" key="1">
    <source>
        <dbReference type="Pfam" id="PF01522"/>
    </source>
</evidence>
<dbReference type="Gene3D" id="3.20.20.370">
    <property type="entry name" value="Glycoside hydrolase/deacetylase"/>
    <property type="match status" value="1"/>
</dbReference>
<dbReference type="GO" id="GO:0005975">
    <property type="term" value="P:carbohydrate metabolic process"/>
    <property type="evidence" value="ECO:0007669"/>
    <property type="project" value="InterPro"/>
</dbReference>
<evidence type="ECO:0000313" key="3">
    <source>
        <dbReference type="Proteomes" id="UP000177309"/>
    </source>
</evidence>
<feature type="domain" description="NodB homology" evidence="1">
    <location>
        <begin position="26"/>
        <end position="155"/>
    </location>
</feature>
<dbReference type="InterPro" id="IPR002509">
    <property type="entry name" value="NODB_dom"/>
</dbReference>
<protein>
    <recommendedName>
        <fullName evidence="1">NodB homology domain-containing protein</fullName>
    </recommendedName>
</protein>
<evidence type="ECO:0000313" key="2">
    <source>
        <dbReference type="EMBL" id="OGC34110.1"/>
    </source>
</evidence>
<gene>
    <name evidence="2" type="ORF">A2462_01040</name>
</gene>
<name>A0A1F4TNJ8_UNCSA</name>
<organism evidence="2 3">
    <name type="scientific">candidate division WOR-1 bacterium RIFOXYC2_FULL_41_25</name>
    <dbReference type="NCBI Taxonomy" id="1802586"/>
    <lineage>
        <taxon>Bacteria</taxon>
        <taxon>Bacillati</taxon>
        <taxon>Saganbacteria</taxon>
    </lineage>
</organism>
<reference evidence="2 3" key="1">
    <citation type="journal article" date="2016" name="Nat. Commun.">
        <title>Thousands of microbial genomes shed light on interconnected biogeochemical processes in an aquifer system.</title>
        <authorList>
            <person name="Anantharaman K."/>
            <person name="Brown C.T."/>
            <person name="Hug L.A."/>
            <person name="Sharon I."/>
            <person name="Castelle C.J."/>
            <person name="Probst A.J."/>
            <person name="Thomas B.C."/>
            <person name="Singh A."/>
            <person name="Wilkins M.J."/>
            <person name="Karaoz U."/>
            <person name="Brodie E.L."/>
            <person name="Williams K.H."/>
            <person name="Hubbard S.S."/>
            <person name="Banfield J.F."/>
        </authorList>
    </citation>
    <scope>NUCLEOTIDE SEQUENCE [LARGE SCALE GENOMIC DNA]</scope>
</reference>
<accession>A0A1F4TNJ8</accession>
<dbReference type="EMBL" id="MEUI01000022">
    <property type="protein sequence ID" value="OGC34110.1"/>
    <property type="molecule type" value="Genomic_DNA"/>
</dbReference>